<dbReference type="InterPro" id="IPR029062">
    <property type="entry name" value="Class_I_gatase-like"/>
</dbReference>
<dbReference type="InterPro" id="IPR006286">
    <property type="entry name" value="C56_PfpI-like"/>
</dbReference>
<dbReference type="SUPFAM" id="SSF52317">
    <property type="entry name" value="Class I glutamine amidotransferase-like"/>
    <property type="match status" value="1"/>
</dbReference>
<evidence type="ECO:0000256" key="1">
    <source>
        <dbReference type="ARBA" id="ARBA00008542"/>
    </source>
</evidence>
<dbReference type="RefSeq" id="WP_146790321.1">
    <property type="nucleotide sequence ID" value="NZ_BAABIO010000003.1"/>
</dbReference>
<dbReference type="CDD" id="cd03134">
    <property type="entry name" value="GATase1_PfpI_like"/>
    <property type="match status" value="1"/>
</dbReference>
<dbReference type="PANTHER" id="PTHR42733">
    <property type="entry name" value="DJ-1 PROTEIN"/>
    <property type="match status" value="1"/>
</dbReference>
<dbReference type="PROSITE" id="PS51273">
    <property type="entry name" value="GATASE_TYPE_1"/>
    <property type="match status" value="1"/>
</dbReference>
<name>A0A5B8UMV6_9BACT</name>
<organism evidence="3 4">
    <name type="scientific">Flavisolibacter ginsenosidimutans</name>
    <dbReference type="NCBI Taxonomy" id="661481"/>
    <lineage>
        <taxon>Bacteria</taxon>
        <taxon>Pseudomonadati</taxon>
        <taxon>Bacteroidota</taxon>
        <taxon>Chitinophagia</taxon>
        <taxon>Chitinophagales</taxon>
        <taxon>Chitinophagaceae</taxon>
        <taxon>Flavisolibacter</taxon>
    </lineage>
</organism>
<evidence type="ECO:0000313" key="4">
    <source>
        <dbReference type="Proteomes" id="UP000321204"/>
    </source>
</evidence>
<dbReference type="PANTHER" id="PTHR42733:SF12">
    <property type="entry name" value="PROTEINASE"/>
    <property type="match status" value="1"/>
</dbReference>
<protein>
    <submittedName>
        <fullName evidence="3">Type 1 glutamine amidotransferase</fullName>
    </submittedName>
</protein>
<keyword evidence="4" id="KW-1185">Reference proteome</keyword>
<dbReference type="AlphaFoldDB" id="A0A5B8UMV6"/>
<proteinExistence type="inferred from homology"/>
<keyword evidence="3" id="KW-0808">Transferase</keyword>
<dbReference type="Gene3D" id="3.40.50.880">
    <property type="match status" value="1"/>
</dbReference>
<evidence type="ECO:0000259" key="2">
    <source>
        <dbReference type="Pfam" id="PF01965"/>
    </source>
</evidence>
<reference evidence="3 4" key="1">
    <citation type="journal article" date="2015" name="Int. J. Syst. Evol. Microbiol.">
        <title>Flavisolibacter ginsenosidimutans sp. nov., with ginsenoside-converting activity isolated from soil used for cultivating ginseng.</title>
        <authorList>
            <person name="Zhao Y."/>
            <person name="Liu Q."/>
            <person name="Kang M.S."/>
            <person name="Jin F."/>
            <person name="Yu H."/>
            <person name="Im W.T."/>
        </authorList>
    </citation>
    <scope>NUCLEOTIDE SEQUENCE [LARGE SCALE GENOMIC DNA]</scope>
    <source>
        <strain evidence="3 4">Gsoil 636</strain>
    </source>
</reference>
<dbReference type="GO" id="GO:0016740">
    <property type="term" value="F:transferase activity"/>
    <property type="evidence" value="ECO:0007669"/>
    <property type="project" value="UniProtKB-KW"/>
</dbReference>
<comment type="similarity">
    <text evidence="1">Belongs to the peptidase C56 family.</text>
</comment>
<accession>A0A5B8UMV6</accession>
<dbReference type="OrthoDB" id="9792284at2"/>
<dbReference type="PROSITE" id="PS51276">
    <property type="entry name" value="PEPTIDASE_C56_PFPI"/>
    <property type="match status" value="1"/>
</dbReference>
<dbReference type="EMBL" id="CP042433">
    <property type="protein sequence ID" value="QEC57712.1"/>
    <property type="molecule type" value="Genomic_DNA"/>
</dbReference>
<dbReference type="KEGG" id="fgg:FSB75_17980"/>
<keyword evidence="3" id="KW-0315">Glutamine amidotransferase</keyword>
<dbReference type="InterPro" id="IPR002818">
    <property type="entry name" value="DJ-1/PfpI"/>
</dbReference>
<evidence type="ECO:0000313" key="3">
    <source>
        <dbReference type="EMBL" id="QEC57712.1"/>
    </source>
</evidence>
<gene>
    <name evidence="3" type="ORF">FSB75_17980</name>
</gene>
<dbReference type="Pfam" id="PF01965">
    <property type="entry name" value="DJ-1_PfpI"/>
    <property type="match status" value="1"/>
</dbReference>
<dbReference type="Proteomes" id="UP000321204">
    <property type="component" value="Chromosome"/>
</dbReference>
<sequence length="193" mass="21430">MARDVKGKKVAILTENGFEEVELTSPMNALEQAGAEVHVISPQKDKVKAWNHDHWSIEIPVDKVLSDASPEDYDMLVLPGGVMNPDTLRQNKDAVAFAQHFLEQGKPLAAICHGPQLLIETGMLNERNLTSYPSLQTDLKNAGAIWEDKEVIVDNGLVTSRKPDDLDAFNKKMIEELSEGQHATTGQFTQQER</sequence>
<feature type="domain" description="DJ-1/PfpI" evidence="2">
    <location>
        <begin position="8"/>
        <end position="176"/>
    </location>
</feature>
<dbReference type="NCBIfam" id="TIGR01382">
    <property type="entry name" value="PfpI"/>
    <property type="match status" value="1"/>
</dbReference>